<dbReference type="InterPro" id="IPR036638">
    <property type="entry name" value="HLH_DNA-bd_sf"/>
</dbReference>
<dbReference type="PANTHER" id="PTHR47336:SF2">
    <property type="entry name" value="TRANSCRIPTION FACTOR HMS1-RELATED"/>
    <property type="match status" value="1"/>
</dbReference>
<dbReference type="InterPro" id="IPR011598">
    <property type="entry name" value="bHLH_dom"/>
</dbReference>
<feature type="compositionally biased region" description="Basic residues" evidence="6">
    <location>
        <begin position="315"/>
        <end position="324"/>
    </location>
</feature>
<evidence type="ECO:0000256" key="3">
    <source>
        <dbReference type="ARBA" id="ARBA00023163"/>
    </source>
</evidence>
<dbReference type="PANTHER" id="PTHR47336">
    <property type="entry name" value="TRANSCRIPTION FACTOR HMS1-RELATED"/>
    <property type="match status" value="1"/>
</dbReference>
<sequence length="1007" mass="108848">MDLDYDSCAQFLARLEADPENLNTDINTTPNNVKNSNPNNNLGGSPASVLDTSPIDNRNSASPPGLSSGSVTSHSPESLRFDYDITWNPNDAAFFSPIDEGILSSQAWDLMSSQGQPSSQQQGRVVTPLGDYIKIENDNSPGPYFRNSQQATISPTQSLIDPATQTALEGAYSFGKEGDSLFNFNNYGGSGSVGQTTRGDNNPESYSPLAWRNQPQQREDFTAIGWQSPPQAQQVSQQVSQQRQQRQQQTPQSQEPTPMVNGLSPSSSHHTSTSPDSRAHDSHSDDNAIPRPKKRKTSTDDAPDGGASASAPTTGRKHQPKKTAHNMIEKRYRTNLNDKIAALRDSVPSLRVMAGTSKLGEDDDEEDLEGLTPAHKLNKATVLAKATEYIRHLEKRTKRLQDENDQLKNRLAAFEKLATMGGSMGGAGQSGGGSRGGGGGGPGGGLMSRLMVGSLAGLMVANGLQEQENGTRQLTAFPTAIVQMFGIPESSATAGSHLFWLAFRMVLLVSAVIYVILPSFFDSRTKEKSKSNTFSTAALSPVPSLASSLEVRRTAWLTAIQSVWVPRHSFALEVAALACKTLKLSLRKLIGWNGYALLTGMTAEHEAARIKAWSIALDAQLAGGDATITHSRLILTLLASLTLPATPSRLMLNALHIRVLFWDLGSTFEAFANWLANYYWLEARNVQQKSSDGTDSSAESLPEHLARLLCLEPNEVLHSKIIQKAYNLAYDRGTGENCEGYDEGMDTVVEDESIRSPLDAVAAWYSSLVLQGVLAANLKARNSKLTRRMIAEDLETALGVAPPNSKAQLRTLVAKAMLEDKDDGTVLRAALKAFEEDIQPHESTPGGVSRIPVSRPHVPTAITTDIKIAVRCAMALNLLRNSSRAGAIRLFSELDWQAQESGDIKSKLGLLGFAAIWRTLNRFIASDDRWAVDAGESVDKAAGVLRVWIGGKNVSKRAGVHKDDCKKVIDFCNSLQKRLAGLSDDLDDGYASGGLDTQRKNAGVVAA</sequence>
<evidence type="ECO:0000313" key="9">
    <source>
        <dbReference type="Proteomes" id="UP001412239"/>
    </source>
</evidence>
<name>A0A292Q2S8_9PEZI</name>
<organism evidence="8 9">
    <name type="scientific">Tuber aestivum</name>
    <name type="common">summer truffle</name>
    <dbReference type="NCBI Taxonomy" id="59557"/>
    <lineage>
        <taxon>Eukaryota</taxon>
        <taxon>Fungi</taxon>
        <taxon>Dikarya</taxon>
        <taxon>Ascomycota</taxon>
        <taxon>Pezizomycotina</taxon>
        <taxon>Pezizomycetes</taxon>
        <taxon>Pezizales</taxon>
        <taxon>Tuberaceae</taxon>
        <taxon>Tuber</taxon>
    </lineage>
</organism>
<feature type="region of interest" description="Disordered" evidence="6">
    <location>
        <begin position="229"/>
        <end position="327"/>
    </location>
</feature>
<dbReference type="GO" id="GO:0032933">
    <property type="term" value="P:SREBP signaling pathway"/>
    <property type="evidence" value="ECO:0007669"/>
    <property type="project" value="InterPro"/>
</dbReference>
<evidence type="ECO:0000256" key="5">
    <source>
        <dbReference type="SAM" id="Coils"/>
    </source>
</evidence>
<proteinExistence type="predicted"/>
<protein>
    <recommendedName>
        <fullName evidence="7">BHLH domain-containing protein</fullName>
    </recommendedName>
</protein>
<evidence type="ECO:0000256" key="4">
    <source>
        <dbReference type="ARBA" id="ARBA00023242"/>
    </source>
</evidence>
<dbReference type="EMBL" id="LN890962">
    <property type="protein sequence ID" value="CUS14116.1"/>
    <property type="molecule type" value="Genomic_DNA"/>
</dbReference>
<feature type="compositionally biased region" description="Polar residues" evidence="6">
    <location>
        <begin position="50"/>
        <end position="75"/>
    </location>
</feature>
<keyword evidence="3" id="KW-0804">Transcription</keyword>
<accession>A0A292Q2S8</accession>
<dbReference type="GO" id="GO:0046983">
    <property type="term" value="F:protein dimerization activity"/>
    <property type="evidence" value="ECO:0007669"/>
    <property type="project" value="InterPro"/>
</dbReference>
<feature type="compositionally biased region" description="Low complexity" evidence="6">
    <location>
        <begin position="27"/>
        <end position="41"/>
    </location>
</feature>
<dbReference type="PROSITE" id="PS50888">
    <property type="entry name" value="BHLH"/>
    <property type="match status" value="1"/>
</dbReference>
<dbReference type="SUPFAM" id="SSF47459">
    <property type="entry name" value="HLH, helix-loop-helix DNA-binding domain"/>
    <property type="match status" value="1"/>
</dbReference>
<feature type="region of interest" description="Disordered" evidence="6">
    <location>
        <begin position="21"/>
        <end position="75"/>
    </location>
</feature>
<keyword evidence="9" id="KW-1185">Reference proteome</keyword>
<dbReference type="InterPro" id="IPR052099">
    <property type="entry name" value="Regulatory_TF_Diverse"/>
</dbReference>
<dbReference type="InterPro" id="IPR019006">
    <property type="entry name" value="Sre1_C"/>
</dbReference>
<dbReference type="SMART" id="SM00353">
    <property type="entry name" value="HLH"/>
    <property type="match status" value="1"/>
</dbReference>
<feature type="domain" description="BHLH" evidence="7">
    <location>
        <begin position="320"/>
        <end position="393"/>
    </location>
</feature>
<feature type="compositionally biased region" description="Basic and acidic residues" evidence="6">
    <location>
        <begin position="277"/>
        <end position="288"/>
    </location>
</feature>
<dbReference type="Gene3D" id="4.10.280.10">
    <property type="entry name" value="Helix-loop-helix DNA-binding domain"/>
    <property type="match status" value="1"/>
</dbReference>
<keyword evidence="2" id="KW-0805">Transcription regulation</keyword>
<evidence type="ECO:0000313" key="8">
    <source>
        <dbReference type="EMBL" id="CUS14116.1"/>
    </source>
</evidence>
<dbReference type="Proteomes" id="UP001412239">
    <property type="component" value="Unassembled WGS sequence"/>
</dbReference>
<gene>
    <name evidence="8" type="ORF">GSTUAT00001846001</name>
</gene>
<comment type="subcellular location">
    <subcellularLocation>
        <location evidence="1">Nucleus</location>
    </subcellularLocation>
</comment>
<keyword evidence="5" id="KW-0175">Coiled coil</keyword>
<dbReference type="GO" id="GO:0005634">
    <property type="term" value="C:nucleus"/>
    <property type="evidence" value="ECO:0007669"/>
    <property type="project" value="UniProtKB-SubCell"/>
</dbReference>
<dbReference type="AlphaFoldDB" id="A0A292Q2S8"/>
<dbReference type="FunFam" id="4.10.280.10:FF:000116">
    <property type="entry name" value="Putative HLH transcription factor"/>
    <property type="match status" value="1"/>
</dbReference>
<reference evidence="8" key="1">
    <citation type="submission" date="2015-10" db="EMBL/GenBank/DDBJ databases">
        <authorList>
            <person name="Regsiter A."/>
            <person name="william w."/>
        </authorList>
    </citation>
    <scope>NUCLEOTIDE SEQUENCE</scope>
    <source>
        <strain evidence="8">Montdore</strain>
    </source>
</reference>
<evidence type="ECO:0000256" key="2">
    <source>
        <dbReference type="ARBA" id="ARBA00023015"/>
    </source>
</evidence>
<dbReference type="GO" id="GO:0003690">
    <property type="term" value="F:double-stranded DNA binding"/>
    <property type="evidence" value="ECO:0007669"/>
    <property type="project" value="UniProtKB-ARBA"/>
</dbReference>
<keyword evidence="4" id="KW-0539">Nucleus</keyword>
<dbReference type="GO" id="GO:0016020">
    <property type="term" value="C:membrane"/>
    <property type="evidence" value="ECO:0007669"/>
    <property type="project" value="UniProtKB-ARBA"/>
</dbReference>
<feature type="coiled-coil region" evidence="5">
    <location>
        <begin position="383"/>
        <end position="417"/>
    </location>
</feature>
<evidence type="ECO:0000256" key="1">
    <source>
        <dbReference type="ARBA" id="ARBA00004123"/>
    </source>
</evidence>
<dbReference type="Pfam" id="PF09427">
    <property type="entry name" value="DUF2014"/>
    <property type="match status" value="1"/>
</dbReference>
<evidence type="ECO:0000256" key="6">
    <source>
        <dbReference type="SAM" id="MobiDB-lite"/>
    </source>
</evidence>
<evidence type="ECO:0000259" key="7">
    <source>
        <dbReference type="PROSITE" id="PS50888"/>
    </source>
</evidence>
<feature type="compositionally biased region" description="Low complexity" evidence="6">
    <location>
        <begin position="229"/>
        <end position="275"/>
    </location>
</feature>
<feature type="compositionally biased region" description="Low complexity" evidence="6">
    <location>
        <begin position="304"/>
        <end position="313"/>
    </location>
</feature>
<dbReference type="CDD" id="cd11399">
    <property type="entry name" value="bHLHzip_scHMS1_like"/>
    <property type="match status" value="1"/>
</dbReference>
<feature type="region of interest" description="Disordered" evidence="6">
    <location>
        <begin position="423"/>
        <end position="443"/>
    </location>
</feature>
<dbReference type="GO" id="GO:0045944">
    <property type="term" value="P:positive regulation of transcription by RNA polymerase II"/>
    <property type="evidence" value="ECO:0007669"/>
    <property type="project" value="InterPro"/>
</dbReference>
<dbReference type="Pfam" id="PF00010">
    <property type="entry name" value="HLH"/>
    <property type="match status" value="1"/>
</dbReference>